<comment type="similarity">
    <text evidence="3 8">Belongs to the aspartate/ornithine carbamoyltransferase superfamily. OTCase family.</text>
</comment>
<dbReference type="EC" id="2.1.3.3" evidence="4 8"/>
<feature type="binding site" evidence="8">
    <location>
        <begin position="268"/>
        <end position="269"/>
    </location>
    <ligand>
        <name>carbamoyl phosphate</name>
        <dbReference type="ChEBI" id="CHEBI:58228"/>
    </ligand>
</feature>
<dbReference type="Pfam" id="PF02729">
    <property type="entry name" value="OTCace_N"/>
    <property type="match status" value="1"/>
</dbReference>
<proteinExistence type="inferred from homology"/>
<feature type="binding site" evidence="8">
    <location>
        <position position="296"/>
    </location>
    <ligand>
        <name>carbamoyl phosphate</name>
        <dbReference type="ChEBI" id="CHEBI:58228"/>
    </ligand>
</feature>
<dbReference type="Pfam" id="PF00185">
    <property type="entry name" value="OTCace"/>
    <property type="match status" value="1"/>
</dbReference>
<dbReference type="Proteomes" id="UP000053797">
    <property type="component" value="Unassembled WGS sequence"/>
</dbReference>
<comment type="catalytic activity">
    <reaction evidence="7 8">
        <text>carbamoyl phosphate + L-ornithine = L-citrulline + phosphate + H(+)</text>
        <dbReference type="Rhea" id="RHEA:19513"/>
        <dbReference type="ChEBI" id="CHEBI:15378"/>
        <dbReference type="ChEBI" id="CHEBI:43474"/>
        <dbReference type="ChEBI" id="CHEBI:46911"/>
        <dbReference type="ChEBI" id="CHEBI:57743"/>
        <dbReference type="ChEBI" id="CHEBI:58228"/>
        <dbReference type="EC" id="2.1.3.3"/>
    </reaction>
</comment>
<sequence length="309" mass="33506">MKTMQQLKHFLTMAELTPEALTELLALAKDIKHQPSVYQSALSHKKVALLFEKASTRTRLSFEVGVVELGGHPIVLSGADMQIGRGEPLSDTIQVMSRYVDALMIRTFGHEIVDTLAAHGTIPIINGLTDLHHPCQVLADLLTIEETFGTRSGKILTYIGDGNNMAHSLMIGGALSGMEVRICAPEAYAPDPQIVHEAQVIAKETGGNIIVMTDPEEAASGADVVYTDVFASMGQEEEATIRLQAFKGYQVNANIMNQANDEAIFLHCLPAHRGEEVTADVIDGKQSVIFDQAENRLHAQKALLVTLLG</sequence>
<feature type="domain" description="Aspartate/ornithine carbamoyltransferase carbamoyl-P binding" evidence="10">
    <location>
        <begin position="8"/>
        <end position="146"/>
    </location>
</feature>
<dbReference type="GO" id="GO:0005737">
    <property type="term" value="C:cytoplasm"/>
    <property type="evidence" value="ECO:0007669"/>
    <property type="project" value="UniProtKB-SubCell"/>
</dbReference>
<reference evidence="11 12" key="1">
    <citation type="journal article" date="2015" name="Int. J. Syst. Evol. Microbiol.">
        <title>Exiguobacterium enclense sp. nov., isolated from sediment.</title>
        <authorList>
            <person name="Dastager S.G."/>
            <person name="Mawlankar R."/>
            <person name="Sonalkar V.V."/>
            <person name="Thorat M.N."/>
            <person name="Mual P."/>
            <person name="Verma A."/>
            <person name="Krishnamurthi S."/>
            <person name="Tang S.K."/>
            <person name="Li W.J."/>
        </authorList>
    </citation>
    <scope>NUCLEOTIDE SEQUENCE [LARGE SCALE GENOMIC DNA]</scope>
    <source>
        <strain evidence="11 12">NIO-1109</strain>
    </source>
</reference>
<evidence type="ECO:0000256" key="8">
    <source>
        <dbReference type="HAMAP-Rule" id="MF_01109"/>
    </source>
</evidence>
<feature type="binding site" evidence="8">
    <location>
        <begin position="55"/>
        <end position="58"/>
    </location>
    <ligand>
        <name>carbamoyl phosphate</name>
        <dbReference type="ChEBI" id="CHEBI:58228"/>
    </ligand>
</feature>
<name>A0A0V8GCZ3_9BACL</name>
<feature type="binding site" evidence="8">
    <location>
        <position position="164"/>
    </location>
    <ligand>
        <name>L-ornithine</name>
        <dbReference type="ChEBI" id="CHEBI:46911"/>
    </ligand>
</feature>
<comment type="caution">
    <text evidence="11">The sequence shown here is derived from an EMBL/GenBank/DDBJ whole genome shotgun (WGS) entry which is preliminary data.</text>
</comment>
<evidence type="ECO:0000256" key="2">
    <source>
        <dbReference type="ARBA" id="ARBA00004975"/>
    </source>
</evidence>
<dbReference type="PRINTS" id="PR00102">
    <property type="entry name" value="OTCASE"/>
</dbReference>
<evidence type="ECO:0000313" key="12">
    <source>
        <dbReference type="Proteomes" id="UP000053797"/>
    </source>
</evidence>
<comment type="subcellular location">
    <subcellularLocation>
        <location evidence="8">Cytoplasm</location>
    </subcellularLocation>
</comment>
<dbReference type="InterPro" id="IPR006131">
    <property type="entry name" value="Asp_carbamoyltransf_Asp/Orn-bd"/>
</dbReference>
<evidence type="ECO:0000313" key="11">
    <source>
        <dbReference type="EMBL" id="KSU48151.1"/>
    </source>
</evidence>
<feature type="domain" description="Aspartate/ornithine carbamoyltransferase Asp/Orn-binding" evidence="9">
    <location>
        <begin position="153"/>
        <end position="306"/>
    </location>
</feature>
<dbReference type="PANTHER" id="PTHR45753">
    <property type="entry name" value="ORNITHINE CARBAMOYLTRANSFERASE, MITOCHONDRIAL"/>
    <property type="match status" value="1"/>
</dbReference>
<feature type="binding site" evidence="8">
    <location>
        <position position="82"/>
    </location>
    <ligand>
        <name>carbamoyl phosphate</name>
        <dbReference type="ChEBI" id="CHEBI:58228"/>
    </ligand>
</feature>
<dbReference type="GO" id="GO:0004585">
    <property type="term" value="F:ornithine carbamoyltransferase activity"/>
    <property type="evidence" value="ECO:0007669"/>
    <property type="project" value="UniProtKB-UniRule"/>
</dbReference>
<dbReference type="PROSITE" id="PS00097">
    <property type="entry name" value="CARBAMOYLTRANSFERASE"/>
    <property type="match status" value="1"/>
</dbReference>
<dbReference type="InterPro" id="IPR002292">
    <property type="entry name" value="Orn/put_carbamltrans"/>
</dbReference>
<comment type="pathway">
    <text evidence="2">Amino-acid biosynthesis; L-arginine biosynthesis; L-arginine from L-ornithine and carbamoyl phosphate: step 1/3.</text>
</comment>
<keyword evidence="6 8" id="KW-0808">Transferase</keyword>
<dbReference type="EMBL" id="LNQL01000005">
    <property type="protein sequence ID" value="KSU48151.1"/>
    <property type="molecule type" value="Genomic_DNA"/>
</dbReference>
<evidence type="ECO:0000256" key="1">
    <source>
        <dbReference type="ARBA" id="ARBA00003822"/>
    </source>
</evidence>
<evidence type="ECO:0000256" key="6">
    <source>
        <dbReference type="ARBA" id="ARBA00022679"/>
    </source>
</evidence>
<feature type="binding site" evidence="8">
    <location>
        <begin position="232"/>
        <end position="233"/>
    </location>
    <ligand>
        <name>L-ornithine</name>
        <dbReference type="ChEBI" id="CHEBI:46911"/>
    </ligand>
</feature>
<gene>
    <name evidence="11" type="ORF">AS033_13520</name>
</gene>
<feature type="binding site" evidence="8">
    <location>
        <position position="106"/>
    </location>
    <ligand>
        <name>carbamoyl phosphate</name>
        <dbReference type="ChEBI" id="CHEBI:58228"/>
    </ligand>
</feature>
<dbReference type="NCBIfam" id="TIGR00658">
    <property type="entry name" value="orni_carb_tr"/>
    <property type="match status" value="1"/>
</dbReference>
<evidence type="ECO:0000256" key="3">
    <source>
        <dbReference type="ARBA" id="ARBA00007805"/>
    </source>
</evidence>
<dbReference type="NCBIfam" id="NF001986">
    <property type="entry name" value="PRK00779.1"/>
    <property type="match status" value="1"/>
</dbReference>
<dbReference type="InterPro" id="IPR024904">
    <property type="entry name" value="OTCase_ArgI"/>
</dbReference>
<dbReference type="GO" id="GO:0016597">
    <property type="term" value="F:amino acid binding"/>
    <property type="evidence" value="ECO:0007669"/>
    <property type="project" value="InterPro"/>
</dbReference>
<protein>
    <recommendedName>
        <fullName evidence="5 8">Ornithine carbamoyltransferase</fullName>
        <shortName evidence="8">OTCase</shortName>
        <ecNumber evidence="4 8">2.1.3.3</ecNumber>
    </recommendedName>
</protein>
<dbReference type="Gene3D" id="3.40.50.1370">
    <property type="entry name" value="Aspartate/ornithine carbamoyltransferase"/>
    <property type="match status" value="2"/>
</dbReference>
<dbReference type="GO" id="GO:0042450">
    <property type="term" value="P:L-arginine biosynthetic process via ornithine"/>
    <property type="evidence" value="ECO:0007669"/>
    <property type="project" value="UniProtKB-UniRule"/>
</dbReference>
<keyword evidence="8" id="KW-0963">Cytoplasm</keyword>
<dbReference type="InterPro" id="IPR006132">
    <property type="entry name" value="Asp/Orn_carbamoyltranf_P-bd"/>
</dbReference>
<dbReference type="PANTHER" id="PTHR45753:SF3">
    <property type="entry name" value="ORNITHINE TRANSCARBAMYLASE, MITOCHONDRIAL"/>
    <property type="match status" value="1"/>
</dbReference>
<evidence type="ECO:0000259" key="10">
    <source>
        <dbReference type="Pfam" id="PF02729"/>
    </source>
</evidence>
<accession>A0A0V8GCZ3</accession>
<feature type="binding site" evidence="8">
    <location>
        <position position="228"/>
    </location>
    <ligand>
        <name>L-ornithine</name>
        <dbReference type="ChEBI" id="CHEBI:46911"/>
    </ligand>
</feature>
<dbReference type="AlphaFoldDB" id="A0A0V8GCZ3"/>
<dbReference type="SUPFAM" id="SSF53671">
    <property type="entry name" value="Aspartate/ornithine carbamoyltransferase"/>
    <property type="match status" value="1"/>
</dbReference>
<evidence type="ECO:0000256" key="5">
    <source>
        <dbReference type="ARBA" id="ARBA00016634"/>
    </source>
</evidence>
<comment type="function">
    <text evidence="1">Reversibly catalyzes the transfer of the carbamoyl group from carbamoyl phosphate (CP) to the N(epsilon) atom of ornithine (ORN) to produce L-citrulline.</text>
</comment>
<dbReference type="GO" id="GO:0019240">
    <property type="term" value="P:citrulline biosynthetic process"/>
    <property type="evidence" value="ECO:0007669"/>
    <property type="project" value="TreeGrafter"/>
</dbReference>
<evidence type="ECO:0000256" key="4">
    <source>
        <dbReference type="ARBA" id="ARBA00013007"/>
    </source>
</evidence>
<evidence type="ECO:0000259" key="9">
    <source>
        <dbReference type="Pfam" id="PF00185"/>
    </source>
</evidence>
<dbReference type="HAMAP" id="MF_01109">
    <property type="entry name" value="OTCase"/>
    <property type="match status" value="1"/>
</dbReference>
<dbReference type="InterPro" id="IPR006130">
    <property type="entry name" value="Asp/Orn_carbamoylTrfase"/>
</dbReference>
<dbReference type="OrthoDB" id="9802587at2"/>
<dbReference type="FunFam" id="3.40.50.1370:FF:000008">
    <property type="entry name" value="Ornithine carbamoyltransferase"/>
    <property type="match status" value="1"/>
</dbReference>
<dbReference type="PRINTS" id="PR00100">
    <property type="entry name" value="AOTCASE"/>
</dbReference>
<dbReference type="InterPro" id="IPR036901">
    <property type="entry name" value="Asp/Orn_carbamoylTrfase_sf"/>
</dbReference>
<feature type="binding site" evidence="8">
    <location>
        <begin position="133"/>
        <end position="136"/>
    </location>
    <ligand>
        <name>carbamoyl phosphate</name>
        <dbReference type="ChEBI" id="CHEBI:58228"/>
    </ligand>
</feature>
<dbReference type="RefSeq" id="WP_058265755.1">
    <property type="nucleotide sequence ID" value="NZ_FMYN01000005.1"/>
</dbReference>
<organism evidence="11 12">
    <name type="scientific">Exiguobacterium indicum</name>
    <dbReference type="NCBI Taxonomy" id="296995"/>
    <lineage>
        <taxon>Bacteria</taxon>
        <taxon>Bacillati</taxon>
        <taxon>Bacillota</taxon>
        <taxon>Bacilli</taxon>
        <taxon>Bacillales</taxon>
        <taxon>Bacillales Family XII. Incertae Sedis</taxon>
        <taxon>Exiguobacterium</taxon>
    </lineage>
</organism>
<evidence type="ECO:0000256" key="7">
    <source>
        <dbReference type="ARBA" id="ARBA00048772"/>
    </source>
</evidence>